<protein>
    <submittedName>
        <fullName evidence="3">Plexin-B</fullName>
    </submittedName>
</protein>
<evidence type="ECO:0000259" key="2">
    <source>
        <dbReference type="Pfam" id="PF20170"/>
    </source>
</evidence>
<dbReference type="Pfam" id="PF08337">
    <property type="entry name" value="Plexin_cytopl"/>
    <property type="match status" value="1"/>
</dbReference>
<dbReference type="InterPro" id="IPR013548">
    <property type="entry name" value="Plexin_cytoplasmic_RasGAP_dom"/>
</dbReference>
<dbReference type="Pfam" id="PF20170">
    <property type="entry name" value="Plexin_RBD"/>
    <property type="match status" value="1"/>
</dbReference>
<dbReference type="GO" id="GO:0007162">
    <property type="term" value="P:negative regulation of cell adhesion"/>
    <property type="evidence" value="ECO:0007669"/>
    <property type="project" value="TreeGrafter"/>
</dbReference>
<gene>
    <name evidence="3" type="primary">PlexB_3</name>
    <name evidence="3" type="ORF">FJT64_016346</name>
</gene>
<accession>A0A6A4XF29</accession>
<dbReference type="Proteomes" id="UP000440578">
    <property type="component" value="Unassembled WGS sequence"/>
</dbReference>
<feature type="domain" description="Plexin cytoplasmic RasGAP" evidence="1">
    <location>
        <begin position="37"/>
        <end position="577"/>
    </location>
</feature>
<sequence>MNNMENNVRTECKQAFAELQTDMSDLTSALEHGRVIIHEHKTYVLNVLFPGAPDHPVGKDTLPVGFTVGVKTAMAQFEQLLTNRNFLLMLLEALESQKTFSSRDSVSVASLLTAVLLPRMEYLTSIVAGLLLRGRPATPRTLTRRSDTTLLERLLTCWLSVCLYEELREGGPAGRLLLLVRALHRLTERGPVDALTGAARYSLAESTLLKEQVDYKTVVVHASLNSNPSTLTCAALSCDTISQVKQKIIDRIFSSSADSHKPAPQDFDLEWLNGRGGRLTLSDTDLSSVTLHGWRRVNTLSHYGLEETARLALVARHSDEYTNYSEPYSNPVTHIYATPELTLPSSSAGYASGASSGCEPQPAQIYHLSRSASAGTTKKDELKQPIPEIYLTRLISTKGTVHKYIEDLFSALLSARHLPAPVRWLFSLLDAPPPPEPDGQPARRTAADVAQSRAWKAGVYGVRVWAALLRHPWTVYDVRRSQSFDASVAVVADTFVEALLPEGPGPHRDLSAERLLFVKDMERYRAAAAKFFSDVQLEPAVSDQEMSGLLQHLSGRHAAMLCTPVAAQELFTYVTRHWPAVRRAAAATDPVLLAKLESIHYAYHGQETSFSN</sequence>
<reference evidence="3 4" key="1">
    <citation type="submission" date="2019-07" db="EMBL/GenBank/DDBJ databases">
        <title>Draft genome assembly of a fouling barnacle, Amphibalanus amphitrite (Darwin, 1854): The first reference genome for Thecostraca.</title>
        <authorList>
            <person name="Kim W."/>
        </authorList>
    </citation>
    <scope>NUCLEOTIDE SEQUENCE [LARGE SCALE GENOMIC DNA]</scope>
    <source>
        <strain evidence="3">SNU_AA5</strain>
        <tissue evidence="3">Soma without cirri and trophi</tissue>
    </source>
</reference>
<dbReference type="GO" id="GO:0097374">
    <property type="term" value="P:sensory neuron axon guidance"/>
    <property type="evidence" value="ECO:0007669"/>
    <property type="project" value="TreeGrafter"/>
</dbReference>
<evidence type="ECO:0000313" key="4">
    <source>
        <dbReference type="Proteomes" id="UP000440578"/>
    </source>
</evidence>
<evidence type="ECO:0000259" key="1">
    <source>
        <dbReference type="Pfam" id="PF08337"/>
    </source>
</evidence>
<proteinExistence type="predicted"/>
<dbReference type="EMBL" id="VIIS01000119">
    <property type="protein sequence ID" value="KAF0313042.1"/>
    <property type="molecule type" value="Genomic_DNA"/>
</dbReference>
<evidence type="ECO:0000313" key="3">
    <source>
        <dbReference type="EMBL" id="KAF0313042.1"/>
    </source>
</evidence>
<comment type="caution">
    <text evidence="3">The sequence shown here is derived from an EMBL/GenBank/DDBJ whole genome shotgun (WGS) entry which is preliminary data.</text>
</comment>
<name>A0A6A4XF29_AMPAM</name>
<keyword evidence="4" id="KW-1185">Reference proteome</keyword>
<dbReference type="PANTHER" id="PTHR22625:SF44">
    <property type="entry name" value="PLEXIN-B"/>
    <property type="match status" value="1"/>
</dbReference>
<feature type="domain" description="Plexin cytoplasmic RhoGTPase-binding" evidence="2">
    <location>
        <begin position="203"/>
        <end position="312"/>
    </location>
</feature>
<dbReference type="GO" id="GO:0017154">
    <property type="term" value="F:semaphorin receptor activity"/>
    <property type="evidence" value="ECO:0007669"/>
    <property type="project" value="InterPro"/>
</dbReference>
<dbReference type="InterPro" id="IPR046800">
    <property type="entry name" value="Plexin_RBD"/>
</dbReference>
<dbReference type="GO" id="GO:0008045">
    <property type="term" value="P:motor neuron axon guidance"/>
    <property type="evidence" value="ECO:0007669"/>
    <property type="project" value="TreeGrafter"/>
</dbReference>
<dbReference type="GO" id="GO:0050772">
    <property type="term" value="P:positive regulation of axonogenesis"/>
    <property type="evidence" value="ECO:0007669"/>
    <property type="project" value="TreeGrafter"/>
</dbReference>
<dbReference type="AlphaFoldDB" id="A0A6A4XF29"/>
<dbReference type="PANTHER" id="PTHR22625">
    <property type="entry name" value="PLEXIN"/>
    <property type="match status" value="1"/>
</dbReference>
<dbReference type="OrthoDB" id="125363at2759"/>
<dbReference type="InterPro" id="IPR008936">
    <property type="entry name" value="Rho_GTPase_activation_prot"/>
</dbReference>
<dbReference type="GO" id="GO:0030334">
    <property type="term" value="P:regulation of cell migration"/>
    <property type="evidence" value="ECO:0007669"/>
    <property type="project" value="TreeGrafter"/>
</dbReference>
<dbReference type="GO" id="GO:0002116">
    <property type="term" value="C:semaphorin receptor complex"/>
    <property type="evidence" value="ECO:0007669"/>
    <property type="project" value="TreeGrafter"/>
</dbReference>
<dbReference type="Gene3D" id="1.10.506.10">
    <property type="entry name" value="GTPase Activation - p120gap, domain 1"/>
    <property type="match status" value="2"/>
</dbReference>
<dbReference type="GO" id="GO:0005886">
    <property type="term" value="C:plasma membrane"/>
    <property type="evidence" value="ECO:0007669"/>
    <property type="project" value="TreeGrafter"/>
</dbReference>
<organism evidence="3 4">
    <name type="scientific">Amphibalanus amphitrite</name>
    <name type="common">Striped barnacle</name>
    <name type="synonym">Balanus amphitrite</name>
    <dbReference type="NCBI Taxonomy" id="1232801"/>
    <lineage>
        <taxon>Eukaryota</taxon>
        <taxon>Metazoa</taxon>
        <taxon>Ecdysozoa</taxon>
        <taxon>Arthropoda</taxon>
        <taxon>Crustacea</taxon>
        <taxon>Multicrustacea</taxon>
        <taxon>Cirripedia</taxon>
        <taxon>Thoracica</taxon>
        <taxon>Thoracicalcarea</taxon>
        <taxon>Balanomorpha</taxon>
        <taxon>Balanoidea</taxon>
        <taxon>Balanidae</taxon>
        <taxon>Amphibalaninae</taxon>
        <taxon>Amphibalanus</taxon>
    </lineage>
</organism>
<dbReference type="GO" id="GO:0008360">
    <property type="term" value="P:regulation of cell shape"/>
    <property type="evidence" value="ECO:0007669"/>
    <property type="project" value="TreeGrafter"/>
</dbReference>
<dbReference type="InterPro" id="IPR031148">
    <property type="entry name" value="Plexin"/>
</dbReference>